<feature type="non-terminal residue" evidence="2">
    <location>
        <position position="112"/>
    </location>
</feature>
<protein>
    <submittedName>
        <fullName evidence="2">Uncharacterized protein</fullName>
    </submittedName>
</protein>
<dbReference type="InterPro" id="IPR013378">
    <property type="entry name" value="InlB-like_B-rpt"/>
</dbReference>
<dbReference type="EMBL" id="PFKO01000292">
    <property type="protein sequence ID" value="PIY31839.1"/>
    <property type="molecule type" value="Genomic_DNA"/>
</dbReference>
<evidence type="ECO:0000313" key="3">
    <source>
        <dbReference type="Proteomes" id="UP000230646"/>
    </source>
</evidence>
<dbReference type="Gene3D" id="2.60.40.4270">
    <property type="entry name" value="Listeria-Bacteroides repeat domain"/>
    <property type="match status" value="1"/>
</dbReference>
<gene>
    <name evidence="2" type="ORF">COZ07_07790</name>
</gene>
<dbReference type="NCBIfam" id="TIGR02543">
    <property type="entry name" value="List_Bact_rpt"/>
    <property type="match status" value="1"/>
</dbReference>
<dbReference type="GO" id="GO:0030313">
    <property type="term" value="C:cell envelope"/>
    <property type="evidence" value="ECO:0007669"/>
    <property type="project" value="UniProtKB-SubCell"/>
</dbReference>
<dbReference type="AlphaFoldDB" id="A0A2M7PML9"/>
<comment type="caution">
    <text evidence="2">The sequence shown here is derived from an EMBL/GenBank/DDBJ whole genome shotgun (WGS) entry which is preliminary data.</text>
</comment>
<name>A0A2M7PML9_9BACT</name>
<dbReference type="RefSeq" id="WP_406608039.1">
    <property type="nucleotide sequence ID" value="NZ_PFKO01000292.1"/>
</dbReference>
<proteinExistence type="predicted"/>
<reference evidence="2 3" key="1">
    <citation type="submission" date="2017-09" db="EMBL/GenBank/DDBJ databases">
        <title>Depth-based differentiation of microbial function through sediment-hosted aquifers and enrichment of novel symbionts in the deep terrestrial subsurface.</title>
        <authorList>
            <person name="Probst A.J."/>
            <person name="Ladd B."/>
            <person name="Jarett J.K."/>
            <person name="Geller-Mcgrath D.E."/>
            <person name="Sieber C.M."/>
            <person name="Emerson J.B."/>
            <person name="Anantharaman K."/>
            <person name="Thomas B.C."/>
            <person name="Malmstrom R."/>
            <person name="Stieglmeier M."/>
            <person name="Klingl A."/>
            <person name="Woyke T."/>
            <person name="Ryan C.M."/>
            <person name="Banfield J.F."/>
        </authorList>
    </citation>
    <scope>NUCLEOTIDE SEQUENCE [LARGE SCALE GENOMIC DNA]</scope>
    <source>
        <strain evidence="2">CG_4_10_14_3_um_filter_34_13</strain>
    </source>
</reference>
<evidence type="ECO:0000256" key="1">
    <source>
        <dbReference type="ARBA" id="ARBA00004196"/>
    </source>
</evidence>
<accession>A0A2M7PML9</accession>
<sequence>GWYKESGCTNAWDFATDTVTSNITLYAKWTPLYALRDTGPAGGLIFYVKEGGYSDGWMYLEAAPASTEWTGKQWGSYGTLIGGTGTGIGTGQSNTTIIVNWLNSNTDDTYGD</sequence>
<dbReference type="Proteomes" id="UP000230646">
    <property type="component" value="Unassembled WGS sequence"/>
</dbReference>
<organism evidence="2 3">
    <name type="scientific">Candidatus Infernicultor aquiphilus</name>
    <dbReference type="NCBI Taxonomy" id="1805029"/>
    <lineage>
        <taxon>Bacteria</taxon>
        <taxon>Pseudomonadati</taxon>
        <taxon>Atribacterota</taxon>
        <taxon>Candidatus Phoenicimicrobiia</taxon>
        <taxon>Candidatus Pheonicimicrobiales</taxon>
        <taxon>Candidatus Phoenicimicrobiaceae</taxon>
        <taxon>Candidatus Infernicultor</taxon>
    </lineage>
</organism>
<dbReference type="Pfam" id="PF09479">
    <property type="entry name" value="Flg_new"/>
    <property type="match status" value="1"/>
</dbReference>
<dbReference type="InterPro" id="IPR042229">
    <property type="entry name" value="Listeria/Bacterioides_rpt_sf"/>
</dbReference>
<feature type="non-terminal residue" evidence="2">
    <location>
        <position position="1"/>
    </location>
</feature>
<comment type="subcellular location">
    <subcellularLocation>
        <location evidence="1">Cell envelope</location>
    </subcellularLocation>
</comment>
<evidence type="ECO:0000313" key="2">
    <source>
        <dbReference type="EMBL" id="PIY31839.1"/>
    </source>
</evidence>